<accession>A0A1G6A529</accession>
<dbReference type="SUPFAM" id="SSF161266">
    <property type="entry name" value="Gam-like"/>
    <property type="match status" value="1"/>
</dbReference>
<organism evidence="2 3">
    <name type="scientific">Desulfonatronum thiosulfatophilum</name>
    <dbReference type="NCBI Taxonomy" id="617002"/>
    <lineage>
        <taxon>Bacteria</taxon>
        <taxon>Pseudomonadati</taxon>
        <taxon>Thermodesulfobacteriota</taxon>
        <taxon>Desulfovibrionia</taxon>
        <taxon>Desulfovibrionales</taxon>
        <taxon>Desulfonatronaceae</taxon>
        <taxon>Desulfonatronum</taxon>
    </lineage>
</organism>
<dbReference type="OrthoDB" id="5461114at2"/>
<feature type="coiled-coil region" evidence="1">
    <location>
        <begin position="15"/>
        <end position="46"/>
    </location>
</feature>
<dbReference type="GO" id="GO:0042262">
    <property type="term" value="P:DNA protection"/>
    <property type="evidence" value="ECO:0007669"/>
    <property type="project" value="InterPro"/>
</dbReference>
<dbReference type="STRING" id="617002.SAMN05660653_00158"/>
<dbReference type="RefSeq" id="WP_092116232.1">
    <property type="nucleotide sequence ID" value="NZ_FMXO01000001.1"/>
</dbReference>
<dbReference type="InterPro" id="IPR009951">
    <property type="entry name" value="Host-nuc_inhib_Gam"/>
</dbReference>
<dbReference type="AlphaFoldDB" id="A0A1G6A529"/>
<keyword evidence="3" id="KW-1185">Reference proteome</keyword>
<evidence type="ECO:0000313" key="2">
    <source>
        <dbReference type="EMBL" id="SDB03529.1"/>
    </source>
</evidence>
<sequence length="166" mass="18551">MSARKKLPSPAHARADELLRVAAALKTRLEEEKDRYDAETRQVKERFTELVAPTVARLKETEKEIEALATRHQVDLFGTPDKDQAAAGVRCGLPSGSLILTVRQVVRKAKAVTVEALKGLGWLDGVRVEESVAWDKIEGWTDERLAVIGTERKDKASITWEAIRHE</sequence>
<name>A0A1G6A529_9BACT</name>
<dbReference type="EMBL" id="FMXO01000001">
    <property type="protein sequence ID" value="SDB03529.1"/>
    <property type="molecule type" value="Genomic_DNA"/>
</dbReference>
<protein>
    <submittedName>
        <fullName evidence="2">Bacteriophage Mu Gam like protein</fullName>
    </submittedName>
</protein>
<dbReference type="Pfam" id="PF07352">
    <property type="entry name" value="Phage_Mu_Gam"/>
    <property type="match status" value="1"/>
</dbReference>
<proteinExistence type="predicted"/>
<evidence type="ECO:0000256" key="1">
    <source>
        <dbReference type="SAM" id="Coils"/>
    </source>
</evidence>
<reference evidence="2 3" key="1">
    <citation type="submission" date="2016-10" db="EMBL/GenBank/DDBJ databases">
        <authorList>
            <person name="de Groot N.N."/>
        </authorList>
    </citation>
    <scope>NUCLEOTIDE SEQUENCE [LARGE SCALE GENOMIC DNA]</scope>
    <source>
        <strain evidence="2 3">ASO4-2</strain>
    </source>
</reference>
<gene>
    <name evidence="2" type="ORF">SAMN05660653_00158</name>
</gene>
<evidence type="ECO:0000313" key="3">
    <source>
        <dbReference type="Proteomes" id="UP000198771"/>
    </source>
</evidence>
<dbReference type="GO" id="GO:0003690">
    <property type="term" value="F:double-stranded DNA binding"/>
    <property type="evidence" value="ECO:0007669"/>
    <property type="project" value="InterPro"/>
</dbReference>
<keyword evidence="1" id="KW-0175">Coiled coil</keyword>
<dbReference type="Proteomes" id="UP000198771">
    <property type="component" value="Unassembled WGS sequence"/>
</dbReference>